<sequence length="439" mass="51314">MEHKSKSFKKICRIITSLFGIGDSIFLIFSYADKYWLTFFGYRHLIFSIFFLLFSTGTFVSAILVYILSKKHFKFLDYIFSFLCAIDFFFALSLLYLSSFKTKDETYYWISVYSNTHENQQIILDFNIDYPPNKIDSYIRYHTIYVHDIILLTILVWLVFFILYTFYPHQIIKYLFGKKGHKEIHFNSNGSELIESIENEYDYEYDSTYNSETENNKPQDFKRHKLGHVKSADKILHLVNIDDKEAIQSPSSTKKKADTSTNNDDNTHDIKDNNEKDQNKSTSSLVNSPNTLPNKESDRSSKPPQKRRRRKSQRDIKKPNQNNSNQKKTKNDDDISETVVVSISPTATNSSTSQKPKYNIPKHNFRTPKIDISDDSAPHKKYPRVKYDWKKTVNLSISSSSDSITPPPFFDRDDTISSVLLYDSDDSLSFFGFDYSDSW</sequence>
<feature type="compositionally biased region" description="Basic and acidic residues" evidence="1">
    <location>
        <begin position="265"/>
        <end position="279"/>
    </location>
</feature>
<dbReference type="Proteomes" id="UP001470230">
    <property type="component" value="Unassembled WGS sequence"/>
</dbReference>
<feature type="compositionally biased region" description="Basic and acidic residues" evidence="1">
    <location>
        <begin position="368"/>
        <end position="377"/>
    </location>
</feature>
<evidence type="ECO:0000256" key="1">
    <source>
        <dbReference type="SAM" id="MobiDB-lite"/>
    </source>
</evidence>
<evidence type="ECO:0000313" key="3">
    <source>
        <dbReference type="EMBL" id="KAK8898733.1"/>
    </source>
</evidence>
<reference evidence="3 4" key="1">
    <citation type="submission" date="2024-04" db="EMBL/GenBank/DDBJ databases">
        <title>Tritrichomonas musculus Genome.</title>
        <authorList>
            <person name="Alves-Ferreira E."/>
            <person name="Grigg M."/>
            <person name="Lorenzi H."/>
            <person name="Galac M."/>
        </authorList>
    </citation>
    <scope>NUCLEOTIDE SEQUENCE [LARGE SCALE GENOMIC DNA]</scope>
    <source>
        <strain evidence="3 4">EAF2021</strain>
    </source>
</reference>
<evidence type="ECO:0000313" key="4">
    <source>
        <dbReference type="Proteomes" id="UP001470230"/>
    </source>
</evidence>
<keyword evidence="2" id="KW-0812">Transmembrane</keyword>
<keyword evidence="2" id="KW-0472">Membrane</keyword>
<feature type="transmembrane region" description="Helical" evidence="2">
    <location>
        <begin position="12"/>
        <end position="32"/>
    </location>
</feature>
<name>A0ABR2L5W4_9EUKA</name>
<proteinExistence type="predicted"/>
<feature type="transmembrane region" description="Helical" evidence="2">
    <location>
        <begin position="144"/>
        <end position="167"/>
    </location>
</feature>
<feature type="region of interest" description="Disordered" evidence="1">
    <location>
        <begin position="246"/>
        <end position="377"/>
    </location>
</feature>
<organism evidence="3 4">
    <name type="scientific">Tritrichomonas musculus</name>
    <dbReference type="NCBI Taxonomy" id="1915356"/>
    <lineage>
        <taxon>Eukaryota</taxon>
        <taxon>Metamonada</taxon>
        <taxon>Parabasalia</taxon>
        <taxon>Tritrichomonadida</taxon>
        <taxon>Tritrichomonadidae</taxon>
        <taxon>Tritrichomonas</taxon>
    </lineage>
</organism>
<protein>
    <submittedName>
        <fullName evidence="3">Uncharacterized protein</fullName>
    </submittedName>
</protein>
<dbReference type="EMBL" id="JAPFFF010000001">
    <property type="protein sequence ID" value="KAK8898733.1"/>
    <property type="molecule type" value="Genomic_DNA"/>
</dbReference>
<gene>
    <name evidence="3" type="ORF">M9Y10_001025</name>
</gene>
<feature type="transmembrane region" description="Helical" evidence="2">
    <location>
        <begin position="75"/>
        <end position="97"/>
    </location>
</feature>
<comment type="caution">
    <text evidence="3">The sequence shown here is derived from an EMBL/GenBank/DDBJ whole genome shotgun (WGS) entry which is preliminary data.</text>
</comment>
<keyword evidence="2" id="KW-1133">Transmembrane helix</keyword>
<keyword evidence="4" id="KW-1185">Reference proteome</keyword>
<feature type="compositionally biased region" description="Polar residues" evidence="1">
    <location>
        <begin position="280"/>
        <end position="294"/>
    </location>
</feature>
<feature type="transmembrane region" description="Helical" evidence="2">
    <location>
        <begin position="44"/>
        <end position="68"/>
    </location>
</feature>
<feature type="compositionally biased region" description="Polar residues" evidence="1">
    <location>
        <begin position="339"/>
        <end position="356"/>
    </location>
</feature>
<evidence type="ECO:0000256" key="2">
    <source>
        <dbReference type="SAM" id="Phobius"/>
    </source>
</evidence>
<accession>A0ABR2L5W4</accession>